<organism evidence="1 2">
    <name type="scientific">Azospirillum brasilense</name>
    <dbReference type="NCBI Taxonomy" id="192"/>
    <lineage>
        <taxon>Bacteria</taxon>
        <taxon>Pseudomonadati</taxon>
        <taxon>Pseudomonadota</taxon>
        <taxon>Alphaproteobacteria</taxon>
        <taxon>Rhodospirillales</taxon>
        <taxon>Azospirillaceae</taxon>
        <taxon>Azospirillum</taxon>
    </lineage>
</organism>
<proteinExistence type="predicted"/>
<dbReference type="Proteomes" id="UP000298774">
    <property type="component" value="Plasmid p1"/>
</dbReference>
<geneLocation type="plasmid" evidence="1 2">
    <name>p1</name>
</geneLocation>
<protein>
    <submittedName>
        <fullName evidence="1">Uncharacterized protein</fullName>
    </submittedName>
</protein>
<dbReference type="AlphaFoldDB" id="A0A0P0FAA3"/>
<sequence length="110" mass="11504">MEIVAAVGQEDEILQQVGGQPVGHQRRPLALQVEQFRGHVLGGDMASASIVIRSVASGTAVARPLTACASYGEALRRVGLTPQTPRAGTLPPLLQSCRLCRSIFAVAESG</sequence>
<evidence type="ECO:0000313" key="1">
    <source>
        <dbReference type="EMBL" id="QCO11516.1"/>
    </source>
</evidence>
<dbReference type="EMBL" id="CP032340">
    <property type="protein sequence ID" value="QCO11516.1"/>
    <property type="molecule type" value="Genomic_DNA"/>
</dbReference>
<name>A0A0P0FAA3_AZOBR</name>
<gene>
    <name evidence="1" type="ORF">D3868_21315</name>
</gene>
<accession>A0A0P0FAA3</accession>
<evidence type="ECO:0000313" key="2">
    <source>
        <dbReference type="Proteomes" id="UP000298774"/>
    </source>
</evidence>
<keyword evidence="1" id="KW-0614">Plasmid</keyword>
<reference evidence="1 2" key="1">
    <citation type="submission" date="2018-09" db="EMBL/GenBank/DDBJ databases">
        <title>Whole genome based analysis of evolution and adaptive divergence in Indian and Brazilian strains of Azospirillum brasilense.</title>
        <authorList>
            <person name="Singh C."/>
            <person name="Tripathi A.K."/>
        </authorList>
    </citation>
    <scope>NUCLEOTIDE SEQUENCE [LARGE SCALE GENOMIC DNA]</scope>
    <source>
        <strain evidence="1 2">MTCC4038</strain>
        <plasmid evidence="1 2">p1</plasmid>
    </source>
</reference>
<dbReference type="KEGG" id="abf:AMK58_16100"/>